<evidence type="ECO:0000256" key="2">
    <source>
        <dbReference type="ARBA" id="ARBA00022448"/>
    </source>
</evidence>
<dbReference type="PROSITE" id="PS50928">
    <property type="entry name" value="ABC_TM1"/>
    <property type="match status" value="1"/>
</dbReference>
<evidence type="ECO:0000256" key="1">
    <source>
        <dbReference type="ARBA" id="ARBA00004651"/>
    </source>
</evidence>
<dbReference type="Gene3D" id="1.10.3720.10">
    <property type="entry name" value="MetI-like"/>
    <property type="match status" value="1"/>
</dbReference>
<organism evidence="9 10">
    <name type="scientific">Sporanaerobacter acetigenes DSM 13106</name>
    <dbReference type="NCBI Taxonomy" id="1123281"/>
    <lineage>
        <taxon>Bacteria</taxon>
        <taxon>Bacillati</taxon>
        <taxon>Bacillota</taxon>
        <taxon>Tissierellia</taxon>
        <taxon>Tissierellales</taxon>
        <taxon>Sporanaerobacteraceae</taxon>
        <taxon>Sporanaerobacter</taxon>
    </lineage>
</organism>
<sequence length="391" mass="43750">MEKIQNYSQIDIESELWKPVKKKDKAHEMKGQSLTRWQDGWIRFKGNRLSILGVCIIIFLVLVAIFGPYLSPYDYSDQSLEFKSLPPRLKIRKLKDGTYFYMDPVLTAFTVTEDGVLLEKIGKPEEDLIGKRKIYTIDGEKVIVDYNKKPYKILNSKGEELEVYKNVRNKLHPFGTDDIGRDLCVRVIYGARISLIVGMVSTIVNLTIGVLYGAISGYAGGKTDIIMMRIREILSSIPRLLYVIILMLIFGSGLKTVTIVIGLTAWLGIAKMVRGQILSLKESEYVLAAKTAGASSWRIITKHLIPNTMGIIIIQVASSIPGAIFTEASLSFVGLGISAPQASWGTLSNEALPSLMTHPYKLFYPALAICLTVLAFNFIGKCRKHNQWCFI</sequence>
<dbReference type="EMBL" id="FQXR01000026">
    <property type="protein sequence ID" value="SHI20839.1"/>
    <property type="molecule type" value="Genomic_DNA"/>
</dbReference>
<comment type="similarity">
    <text evidence="7">Belongs to the binding-protein-dependent transport system permease family.</text>
</comment>
<dbReference type="GO" id="GO:0005886">
    <property type="term" value="C:plasma membrane"/>
    <property type="evidence" value="ECO:0007669"/>
    <property type="project" value="UniProtKB-SubCell"/>
</dbReference>
<dbReference type="Pfam" id="PF12911">
    <property type="entry name" value="OppC_N"/>
    <property type="match status" value="1"/>
</dbReference>
<feature type="transmembrane region" description="Helical" evidence="7">
    <location>
        <begin position="195"/>
        <end position="219"/>
    </location>
</feature>
<dbReference type="GO" id="GO:0055085">
    <property type="term" value="P:transmembrane transport"/>
    <property type="evidence" value="ECO:0007669"/>
    <property type="project" value="InterPro"/>
</dbReference>
<protein>
    <submittedName>
        <fullName evidence="9">Oligopeptide transport system permease protein</fullName>
    </submittedName>
</protein>
<dbReference type="AlphaFoldDB" id="A0A1M5Z9E2"/>
<dbReference type="RefSeq" id="WP_072745463.1">
    <property type="nucleotide sequence ID" value="NZ_FQXR01000026.1"/>
</dbReference>
<feature type="domain" description="ABC transmembrane type-1" evidence="8">
    <location>
        <begin position="191"/>
        <end position="380"/>
    </location>
</feature>
<feature type="transmembrane region" description="Helical" evidence="7">
    <location>
        <begin position="362"/>
        <end position="380"/>
    </location>
</feature>
<dbReference type="Proteomes" id="UP000184389">
    <property type="component" value="Unassembled WGS sequence"/>
</dbReference>
<dbReference type="STRING" id="1123281.SAMN02745180_02876"/>
<dbReference type="OrthoDB" id="9783218at2"/>
<keyword evidence="10" id="KW-1185">Reference proteome</keyword>
<dbReference type="PANTHER" id="PTHR43386:SF22">
    <property type="entry name" value="OLIGOPEPTIDE TRANSPORT SYSTEM PERMEASE PROTEIN OPPC"/>
    <property type="match status" value="1"/>
</dbReference>
<feature type="transmembrane region" description="Helical" evidence="7">
    <location>
        <begin position="49"/>
        <end position="70"/>
    </location>
</feature>
<evidence type="ECO:0000256" key="7">
    <source>
        <dbReference type="RuleBase" id="RU363032"/>
    </source>
</evidence>
<dbReference type="SUPFAM" id="SSF161098">
    <property type="entry name" value="MetI-like"/>
    <property type="match status" value="1"/>
</dbReference>
<evidence type="ECO:0000313" key="9">
    <source>
        <dbReference type="EMBL" id="SHI20839.1"/>
    </source>
</evidence>
<dbReference type="InterPro" id="IPR025966">
    <property type="entry name" value="OppC_N"/>
</dbReference>
<accession>A0A1M5Z9E2</accession>
<keyword evidence="6 7" id="KW-0472">Membrane</keyword>
<evidence type="ECO:0000256" key="5">
    <source>
        <dbReference type="ARBA" id="ARBA00022989"/>
    </source>
</evidence>
<evidence type="ECO:0000256" key="6">
    <source>
        <dbReference type="ARBA" id="ARBA00023136"/>
    </source>
</evidence>
<keyword evidence="4 7" id="KW-0812">Transmembrane</keyword>
<evidence type="ECO:0000256" key="4">
    <source>
        <dbReference type="ARBA" id="ARBA00022692"/>
    </source>
</evidence>
<dbReference type="InterPro" id="IPR035906">
    <property type="entry name" value="MetI-like_sf"/>
</dbReference>
<proteinExistence type="inferred from homology"/>
<evidence type="ECO:0000256" key="3">
    <source>
        <dbReference type="ARBA" id="ARBA00022475"/>
    </source>
</evidence>
<reference evidence="9 10" key="1">
    <citation type="submission" date="2016-11" db="EMBL/GenBank/DDBJ databases">
        <authorList>
            <person name="Jaros S."/>
            <person name="Januszkiewicz K."/>
            <person name="Wedrychowicz H."/>
        </authorList>
    </citation>
    <scope>NUCLEOTIDE SEQUENCE [LARGE SCALE GENOMIC DNA]</scope>
    <source>
        <strain evidence="9 10">DSM 13106</strain>
    </source>
</reference>
<dbReference type="PANTHER" id="PTHR43386">
    <property type="entry name" value="OLIGOPEPTIDE TRANSPORT SYSTEM PERMEASE PROTEIN APPC"/>
    <property type="match status" value="1"/>
</dbReference>
<feature type="transmembrane region" description="Helical" evidence="7">
    <location>
        <begin position="240"/>
        <end position="269"/>
    </location>
</feature>
<dbReference type="CDD" id="cd06261">
    <property type="entry name" value="TM_PBP2"/>
    <property type="match status" value="1"/>
</dbReference>
<gene>
    <name evidence="9" type="ORF">SAMN02745180_02876</name>
</gene>
<keyword evidence="5 7" id="KW-1133">Transmembrane helix</keyword>
<keyword evidence="2 7" id="KW-0813">Transport</keyword>
<dbReference type="InterPro" id="IPR050366">
    <property type="entry name" value="BP-dependent_transpt_permease"/>
</dbReference>
<dbReference type="Pfam" id="PF00528">
    <property type="entry name" value="BPD_transp_1"/>
    <property type="match status" value="1"/>
</dbReference>
<name>A0A1M5Z9E2_9FIRM</name>
<evidence type="ECO:0000259" key="8">
    <source>
        <dbReference type="PROSITE" id="PS50928"/>
    </source>
</evidence>
<keyword evidence="3" id="KW-1003">Cell membrane</keyword>
<evidence type="ECO:0000313" key="10">
    <source>
        <dbReference type="Proteomes" id="UP000184389"/>
    </source>
</evidence>
<comment type="subcellular location">
    <subcellularLocation>
        <location evidence="1 7">Cell membrane</location>
        <topology evidence="1 7">Multi-pass membrane protein</topology>
    </subcellularLocation>
</comment>
<dbReference type="InterPro" id="IPR000515">
    <property type="entry name" value="MetI-like"/>
</dbReference>